<dbReference type="EMBL" id="BTSY01000007">
    <property type="protein sequence ID" value="GMT35930.1"/>
    <property type="molecule type" value="Genomic_DNA"/>
</dbReference>
<dbReference type="Proteomes" id="UP001432322">
    <property type="component" value="Unassembled WGS sequence"/>
</dbReference>
<protein>
    <recommendedName>
        <fullName evidence="1">DUF7758 domain-containing protein</fullName>
    </recommendedName>
</protein>
<keyword evidence="3" id="KW-1185">Reference proteome</keyword>
<dbReference type="AlphaFoldDB" id="A0AAV5WWT4"/>
<name>A0AAV5WWT4_9BILA</name>
<feature type="domain" description="DUF7758" evidence="1">
    <location>
        <begin position="77"/>
        <end position="167"/>
    </location>
</feature>
<reference evidence="2" key="1">
    <citation type="submission" date="2023-10" db="EMBL/GenBank/DDBJ databases">
        <title>Genome assembly of Pristionchus species.</title>
        <authorList>
            <person name="Yoshida K."/>
            <person name="Sommer R.J."/>
        </authorList>
    </citation>
    <scope>NUCLEOTIDE SEQUENCE</scope>
    <source>
        <strain evidence="2">RS5133</strain>
    </source>
</reference>
<accession>A0AAV5WWT4</accession>
<evidence type="ECO:0000259" key="1">
    <source>
        <dbReference type="Pfam" id="PF24944"/>
    </source>
</evidence>
<feature type="non-terminal residue" evidence="2">
    <location>
        <position position="1"/>
    </location>
</feature>
<proteinExistence type="predicted"/>
<dbReference type="PANTHER" id="PTHR38624:SF1">
    <property type="entry name" value="KIF-BINDING PROTEIN"/>
    <property type="match status" value="1"/>
</dbReference>
<evidence type="ECO:0000313" key="2">
    <source>
        <dbReference type="EMBL" id="GMT35930.1"/>
    </source>
</evidence>
<organism evidence="2 3">
    <name type="scientific">Pristionchus fissidentatus</name>
    <dbReference type="NCBI Taxonomy" id="1538716"/>
    <lineage>
        <taxon>Eukaryota</taxon>
        <taxon>Metazoa</taxon>
        <taxon>Ecdysozoa</taxon>
        <taxon>Nematoda</taxon>
        <taxon>Chromadorea</taxon>
        <taxon>Rhabditida</taxon>
        <taxon>Rhabditina</taxon>
        <taxon>Diplogasteromorpha</taxon>
        <taxon>Diplogasteroidea</taxon>
        <taxon>Neodiplogasteridae</taxon>
        <taxon>Pristionchus</taxon>
    </lineage>
</organism>
<dbReference type="PANTHER" id="PTHR38624">
    <property type="entry name" value="PROTEIN CBG08397-RELATED"/>
    <property type="match status" value="1"/>
</dbReference>
<dbReference type="Pfam" id="PF24944">
    <property type="entry name" value="DUF7758"/>
    <property type="match status" value="1"/>
</dbReference>
<comment type="caution">
    <text evidence="2">The sequence shown here is derived from an EMBL/GenBank/DDBJ whole genome shotgun (WGS) entry which is preliminary data.</text>
</comment>
<dbReference type="InterPro" id="IPR056660">
    <property type="entry name" value="DUF7758"/>
</dbReference>
<gene>
    <name evidence="2" type="ORF">PFISCL1PPCAC_27227</name>
</gene>
<sequence>SERVSIQLIPLPVFPITMPSRDESFKNAQSLLEQEKVDDAFEAIHSFVEDKETELSPFEMEITANVLSEIVTSSEFGDKKKAACNETIDILEGIKLVKDADWINCYAEILYESFSKMNRCARDEERNNAWCRLKELYIEVLMMARKIWKDKNHPERLQIYLKLAKLSKSYLDVADEETMNMCTEAAKEAKFMGKGAMEDDEWKDAKKAIEDINKNCGDALHEKQLLADDSD</sequence>
<evidence type="ECO:0000313" key="3">
    <source>
        <dbReference type="Proteomes" id="UP001432322"/>
    </source>
</evidence>